<protein>
    <recommendedName>
        <fullName evidence="3">Alpha/beta hydrolase</fullName>
    </recommendedName>
</protein>
<gene>
    <name evidence="1" type="ORF">NEPTK9_000814</name>
</gene>
<dbReference type="Pfam" id="PF05990">
    <property type="entry name" value="DUF900"/>
    <property type="match status" value="1"/>
</dbReference>
<evidence type="ECO:0000313" key="2">
    <source>
        <dbReference type="Proteomes" id="UP001194714"/>
    </source>
</evidence>
<dbReference type="Proteomes" id="UP001194714">
    <property type="component" value="Unassembled WGS sequence"/>
</dbReference>
<dbReference type="Gene3D" id="3.40.50.1820">
    <property type="entry name" value="alpha/beta hydrolase"/>
    <property type="match status" value="1"/>
</dbReference>
<keyword evidence="2" id="KW-1185">Reference proteome</keyword>
<name>A0ABS0AZD2_9BACT</name>
<comment type="caution">
    <text evidence="1">The sequence shown here is derived from an EMBL/GenBank/DDBJ whole genome shotgun (WGS) entry which is preliminary data.</text>
</comment>
<proteinExistence type="predicted"/>
<evidence type="ECO:0000313" key="1">
    <source>
        <dbReference type="EMBL" id="MBF5059304.1"/>
    </source>
</evidence>
<dbReference type="InterPro" id="IPR010297">
    <property type="entry name" value="DUF900_hydrolase"/>
</dbReference>
<dbReference type="InterPro" id="IPR029058">
    <property type="entry name" value="AB_hydrolase_fold"/>
</dbReference>
<accession>A0ABS0AZD2</accession>
<evidence type="ECO:0008006" key="3">
    <source>
        <dbReference type="Google" id="ProtNLM"/>
    </source>
</evidence>
<dbReference type="SUPFAM" id="SSF53474">
    <property type="entry name" value="alpha/beta-Hydrolases"/>
    <property type="match status" value="1"/>
</dbReference>
<sequence length="273" mass="31136">MEWNSVLTRRLLMKKLCLFLLLTFTHILFADVLYISDRHGFTDPDSLSASTVITEDLKKGITQDQWIQATRGKNIAVLIHGYNNEFEKAMNYCSRIIEKSAHLYDTFICYFWPGGDRVIEYLSARNRAVNYLPSRVASLLGEIAHLGRNVDVFAHSMGCRLTLEAMTERNHFSLRNVFLLAPAVDNEELEYGEDYEDAPLNCSKMFVFYSDDDQVLKMGFPLLDFDTALGRFGAENPRDLPPNVYQINADGHRHSDYAGSDFVFGKVSQILGH</sequence>
<dbReference type="EMBL" id="JAAEJV010000017">
    <property type="protein sequence ID" value="MBF5059304.1"/>
    <property type="molecule type" value="Genomic_DNA"/>
</dbReference>
<organism evidence="1 2">
    <name type="scientific">Candidatus Neptunichlamydia vexilliferae</name>
    <dbReference type="NCBI Taxonomy" id="1651774"/>
    <lineage>
        <taxon>Bacteria</taxon>
        <taxon>Pseudomonadati</taxon>
        <taxon>Chlamydiota</taxon>
        <taxon>Chlamydiia</taxon>
        <taxon>Parachlamydiales</taxon>
        <taxon>Simkaniaceae</taxon>
        <taxon>Candidatus Neptunichlamydia</taxon>
    </lineage>
</organism>
<reference evidence="1 2" key="1">
    <citation type="submission" date="2020-01" db="EMBL/GenBank/DDBJ databases">
        <title>Draft genome sequence of Cand. Neptunochlamydia vexilliferae K9.</title>
        <authorList>
            <person name="Schulz F."/>
            <person name="Koestlbacher S."/>
            <person name="Wascher F."/>
            <person name="Pizzetti I."/>
            <person name="Horn M."/>
        </authorList>
    </citation>
    <scope>NUCLEOTIDE SEQUENCE [LARGE SCALE GENOMIC DNA]</scope>
    <source>
        <strain evidence="1 2">K9</strain>
    </source>
</reference>